<dbReference type="SUPFAM" id="SSF54695">
    <property type="entry name" value="POZ domain"/>
    <property type="match status" value="1"/>
</dbReference>
<gene>
    <name evidence="3" type="ORF">KCU76_g8626</name>
</gene>
<evidence type="ECO:0000313" key="3">
    <source>
        <dbReference type="EMBL" id="KAG9689780.1"/>
    </source>
</evidence>
<dbReference type="Proteomes" id="UP000779574">
    <property type="component" value="Unassembled WGS sequence"/>
</dbReference>
<feature type="domain" description="BTB" evidence="2">
    <location>
        <begin position="43"/>
        <end position="117"/>
    </location>
</feature>
<dbReference type="InterPro" id="IPR000210">
    <property type="entry name" value="BTB/POZ_dom"/>
</dbReference>
<protein>
    <recommendedName>
        <fullName evidence="2">BTB domain-containing protein</fullName>
    </recommendedName>
</protein>
<reference evidence="3" key="1">
    <citation type="journal article" date="2021" name="J Fungi (Basel)">
        <title>Virulence traits and population genomics of the black yeast Aureobasidium melanogenum.</title>
        <authorList>
            <person name="Cernosa A."/>
            <person name="Sun X."/>
            <person name="Gostincar C."/>
            <person name="Fang C."/>
            <person name="Gunde-Cimerman N."/>
            <person name="Song Z."/>
        </authorList>
    </citation>
    <scope>NUCLEOTIDE SEQUENCE</scope>
    <source>
        <strain evidence="3">EXF-9911</strain>
    </source>
</reference>
<evidence type="ECO:0000256" key="1">
    <source>
        <dbReference type="SAM" id="MobiDB-lite"/>
    </source>
</evidence>
<organism evidence="3 4">
    <name type="scientific">Aureobasidium melanogenum</name>
    <name type="common">Aureobasidium pullulans var. melanogenum</name>
    <dbReference type="NCBI Taxonomy" id="46634"/>
    <lineage>
        <taxon>Eukaryota</taxon>
        <taxon>Fungi</taxon>
        <taxon>Dikarya</taxon>
        <taxon>Ascomycota</taxon>
        <taxon>Pezizomycotina</taxon>
        <taxon>Dothideomycetes</taxon>
        <taxon>Dothideomycetidae</taxon>
        <taxon>Dothideales</taxon>
        <taxon>Saccotheciaceae</taxon>
        <taxon>Aureobasidium</taxon>
    </lineage>
</organism>
<sequence length="294" mass="32720">MAPTTPKTPKKASPAKRVTTASSPASPIARVRKAQRDAPDLGTEMVLILLGSGPKDHRATKVLHRNLLTSVSGFFSAGLSSSFKESATAIFELEEEDPATFSIFEQWVYKDRLFIKKTTGDENDDDDQEWEYLPRLYTLGERLDAPRFKDTVINAMIEKVHESKVVPDTWASYVYQNTVSACALRRLIVDFHVFAQKGRLLKKGACPDAEEPEAEFLWDVVVRMGEVGEQVFGAGEKVEMPWGDACVYHEHGEGACHLAEDDHAAAQPTPSRPLRRSTRIPGTFSLYDTKSYGV</sequence>
<dbReference type="InterPro" id="IPR011333">
    <property type="entry name" value="SKP1/BTB/POZ_sf"/>
</dbReference>
<name>A0A9P8J7Y9_AURME</name>
<evidence type="ECO:0000259" key="2">
    <source>
        <dbReference type="PROSITE" id="PS50097"/>
    </source>
</evidence>
<dbReference type="PROSITE" id="PS50097">
    <property type="entry name" value="BTB"/>
    <property type="match status" value="1"/>
</dbReference>
<dbReference type="AlphaFoldDB" id="A0A9P8J7Y9"/>
<comment type="caution">
    <text evidence="3">The sequence shown here is derived from an EMBL/GenBank/DDBJ whole genome shotgun (WGS) entry which is preliminary data.</text>
</comment>
<dbReference type="EMBL" id="JAHFXF010000337">
    <property type="protein sequence ID" value="KAG9689780.1"/>
    <property type="molecule type" value="Genomic_DNA"/>
</dbReference>
<accession>A0A9P8J7Y9</accession>
<dbReference type="PANTHER" id="PTHR47843">
    <property type="entry name" value="BTB DOMAIN-CONTAINING PROTEIN-RELATED"/>
    <property type="match status" value="1"/>
</dbReference>
<dbReference type="OrthoDB" id="1022638at2759"/>
<feature type="region of interest" description="Disordered" evidence="1">
    <location>
        <begin position="1"/>
        <end position="36"/>
    </location>
</feature>
<evidence type="ECO:0000313" key="4">
    <source>
        <dbReference type="Proteomes" id="UP000779574"/>
    </source>
</evidence>
<dbReference type="PANTHER" id="PTHR47843:SF2">
    <property type="entry name" value="BTB DOMAIN-CONTAINING PROTEIN"/>
    <property type="match status" value="1"/>
</dbReference>
<feature type="non-terminal residue" evidence="3">
    <location>
        <position position="294"/>
    </location>
</feature>
<dbReference type="Gene3D" id="3.30.710.10">
    <property type="entry name" value="Potassium Channel Kv1.1, Chain A"/>
    <property type="match status" value="1"/>
</dbReference>
<proteinExistence type="predicted"/>
<reference evidence="3" key="2">
    <citation type="submission" date="2021-08" db="EMBL/GenBank/DDBJ databases">
        <authorList>
            <person name="Gostincar C."/>
            <person name="Sun X."/>
            <person name="Song Z."/>
            <person name="Gunde-Cimerman N."/>
        </authorList>
    </citation>
    <scope>NUCLEOTIDE SEQUENCE</scope>
    <source>
        <strain evidence="3">EXF-9911</strain>
    </source>
</reference>
<dbReference type="CDD" id="cd18186">
    <property type="entry name" value="BTB_POZ_ZBTB_KLHL-like"/>
    <property type="match status" value="1"/>
</dbReference>